<gene>
    <name evidence="2" type="ORF">SAMN05660710_02916</name>
</gene>
<protein>
    <submittedName>
        <fullName evidence="2">Uncharacterized protein</fullName>
    </submittedName>
</protein>
<keyword evidence="3" id="KW-1185">Reference proteome</keyword>
<keyword evidence="1" id="KW-0812">Transmembrane</keyword>
<feature type="transmembrane region" description="Helical" evidence="1">
    <location>
        <begin position="221"/>
        <end position="239"/>
    </location>
</feature>
<dbReference type="Proteomes" id="UP000199502">
    <property type="component" value="Unassembled WGS sequence"/>
</dbReference>
<name>A0A1G5J062_9RHOB</name>
<proteinExistence type="predicted"/>
<dbReference type="STRING" id="336292.SAMN05660710_02916"/>
<feature type="transmembrane region" description="Helical" evidence="1">
    <location>
        <begin position="169"/>
        <end position="191"/>
    </location>
</feature>
<keyword evidence="1" id="KW-1133">Transmembrane helix</keyword>
<reference evidence="2 3" key="1">
    <citation type="submission" date="2016-10" db="EMBL/GenBank/DDBJ databases">
        <authorList>
            <person name="de Groot N.N."/>
        </authorList>
    </citation>
    <scope>NUCLEOTIDE SEQUENCE [LARGE SCALE GENOMIC DNA]</scope>
    <source>
        <strain evidence="2 3">CGMCC 1.8925</strain>
    </source>
</reference>
<feature type="transmembrane region" description="Helical" evidence="1">
    <location>
        <begin position="197"/>
        <end position="216"/>
    </location>
</feature>
<organism evidence="2 3">
    <name type="scientific">Paracoccus tibetensis</name>
    <dbReference type="NCBI Taxonomy" id="336292"/>
    <lineage>
        <taxon>Bacteria</taxon>
        <taxon>Pseudomonadati</taxon>
        <taxon>Pseudomonadota</taxon>
        <taxon>Alphaproteobacteria</taxon>
        <taxon>Rhodobacterales</taxon>
        <taxon>Paracoccaceae</taxon>
        <taxon>Paracoccus</taxon>
    </lineage>
</organism>
<feature type="transmembrane region" description="Helical" evidence="1">
    <location>
        <begin position="141"/>
        <end position="157"/>
    </location>
</feature>
<feature type="transmembrane region" description="Helical" evidence="1">
    <location>
        <begin position="116"/>
        <end position="135"/>
    </location>
</feature>
<evidence type="ECO:0000313" key="3">
    <source>
        <dbReference type="Proteomes" id="UP000199502"/>
    </source>
</evidence>
<feature type="transmembrane region" description="Helical" evidence="1">
    <location>
        <begin position="83"/>
        <end position="104"/>
    </location>
</feature>
<accession>A0A1G5J062</accession>
<keyword evidence="1" id="KW-0472">Membrane</keyword>
<feature type="transmembrane region" description="Helical" evidence="1">
    <location>
        <begin position="245"/>
        <end position="264"/>
    </location>
</feature>
<dbReference type="AlphaFoldDB" id="A0A1G5J062"/>
<evidence type="ECO:0000313" key="2">
    <source>
        <dbReference type="EMBL" id="SCY81726.1"/>
    </source>
</evidence>
<evidence type="ECO:0000256" key="1">
    <source>
        <dbReference type="SAM" id="Phobius"/>
    </source>
</evidence>
<dbReference type="EMBL" id="FMVT01000010">
    <property type="protein sequence ID" value="SCY81726.1"/>
    <property type="molecule type" value="Genomic_DNA"/>
</dbReference>
<sequence length="265" mass="27164">MRKLPLPAARSGGMSRLGDILHGLTAAVFVIAGAIYAAADWMSPRAVMDGSQMTGPFLPDMIDAEPIAASAISRLYLQPENPLMWSLLIAVWATVALDAIGQWIDPGEPDGRRVLAIRPLLLVALAAASAAPWIFPHAPGGLAALMALAATAAVLAARRGAGRQRPALGFLGGWATAVTSAGLAAVIGTRFSMPMEWVAALSILPATAFGMAAQLWIGQSIGYSAALIWAFCALAVTTMGTDPTIALAAILGIAGMASVLVRAAS</sequence>
<feature type="transmembrane region" description="Helical" evidence="1">
    <location>
        <begin position="20"/>
        <end position="39"/>
    </location>
</feature>